<keyword evidence="2 6" id="KW-0479">Metal-binding</keyword>
<dbReference type="PANTHER" id="PTHR48080">
    <property type="entry name" value="D-GALACTONATE DEHYDRATASE-RELATED"/>
    <property type="match status" value="1"/>
</dbReference>
<reference evidence="9" key="1">
    <citation type="journal article" date="2014" name="Int. J. Syst. Evol. Microbiol.">
        <title>Complete genome sequence of Corynebacterium casei LMG S-19264T (=DSM 44701T), isolated from a smear-ripened cheese.</title>
        <authorList>
            <consortium name="US DOE Joint Genome Institute (JGI-PGF)"/>
            <person name="Walter F."/>
            <person name="Albersmeier A."/>
            <person name="Kalinowski J."/>
            <person name="Ruckert C."/>
        </authorList>
    </citation>
    <scope>NUCLEOTIDE SEQUENCE</scope>
    <source>
        <strain evidence="9">CGMCC 1.15958</strain>
    </source>
</reference>
<evidence type="ECO:0000256" key="3">
    <source>
        <dbReference type="ARBA" id="ARBA00022842"/>
    </source>
</evidence>
<keyword evidence="3 6" id="KW-0460">Magnesium</keyword>
<keyword evidence="10" id="KW-1185">Reference proteome</keyword>
<dbReference type="CDD" id="cd03319">
    <property type="entry name" value="L-Ala-DL-Glu_epimerase"/>
    <property type="match status" value="1"/>
</dbReference>
<dbReference type="SMART" id="SM00922">
    <property type="entry name" value="MR_MLE"/>
    <property type="match status" value="1"/>
</dbReference>
<dbReference type="InterPro" id="IPR029017">
    <property type="entry name" value="Enolase-like_N"/>
</dbReference>
<dbReference type="InterPro" id="IPR034603">
    <property type="entry name" value="Dipeptide_epimerase"/>
</dbReference>
<evidence type="ECO:0000313" key="9">
    <source>
        <dbReference type="EMBL" id="GGD76811.1"/>
    </source>
</evidence>
<comment type="caution">
    <text evidence="9">The sequence shown here is derived from an EMBL/GenBank/DDBJ whole genome shotgun (WGS) entry which is preliminary data.</text>
</comment>
<comment type="similarity">
    <text evidence="1 7">Belongs to the mandelate racemase/muconate lactonizing enzyme family.</text>
</comment>
<evidence type="ECO:0000256" key="4">
    <source>
        <dbReference type="ARBA" id="ARBA00023235"/>
    </source>
</evidence>
<evidence type="ECO:0000256" key="1">
    <source>
        <dbReference type="ARBA" id="ARBA00008031"/>
    </source>
</evidence>
<feature type="active site" description="Proton acceptor; specific for (S)-substrate epimerization" evidence="5">
    <location>
        <position position="251"/>
    </location>
</feature>
<feature type="binding site" evidence="6">
    <location>
        <position position="204"/>
    </location>
    <ligand>
        <name>Mg(2+)</name>
        <dbReference type="ChEBI" id="CHEBI:18420"/>
    </ligand>
</feature>
<comment type="cofactor">
    <cofactor evidence="6 7">
        <name>Mg(2+)</name>
        <dbReference type="ChEBI" id="CHEBI:18420"/>
    </cofactor>
    <text evidence="6 7">Binds 1 Mg(2+) ion per subunit.</text>
</comment>
<name>A0A917DX10_9BACT</name>
<dbReference type="GO" id="GO:0000287">
    <property type="term" value="F:magnesium ion binding"/>
    <property type="evidence" value="ECO:0007669"/>
    <property type="project" value="UniProtKB-ARBA"/>
</dbReference>
<dbReference type="SFLD" id="SFLDS00001">
    <property type="entry name" value="Enolase"/>
    <property type="match status" value="1"/>
</dbReference>
<dbReference type="InterPro" id="IPR034593">
    <property type="entry name" value="DgoD-like"/>
</dbReference>
<dbReference type="InterPro" id="IPR036849">
    <property type="entry name" value="Enolase-like_C_sf"/>
</dbReference>
<protein>
    <recommendedName>
        <fullName evidence="7">Dipeptide epimerase</fullName>
        <ecNumber evidence="7">5.1.1.-</ecNumber>
    </recommendedName>
</protein>
<keyword evidence="4 7" id="KW-0413">Isomerase</keyword>
<dbReference type="InterPro" id="IPR013341">
    <property type="entry name" value="Mandelate_racemase_N_dom"/>
</dbReference>
<dbReference type="AlphaFoldDB" id="A0A917DX10"/>
<evidence type="ECO:0000256" key="6">
    <source>
        <dbReference type="PIRSR" id="PIRSR634603-3"/>
    </source>
</evidence>
<dbReference type="Gene3D" id="3.30.390.10">
    <property type="entry name" value="Enolase-like, N-terminal domain"/>
    <property type="match status" value="1"/>
</dbReference>
<feature type="binding site" evidence="6">
    <location>
        <position position="178"/>
    </location>
    <ligand>
        <name>Mg(2+)</name>
        <dbReference type="ChEBI" id="CHEBI:18420"/>
    </ligand>
</feature>
<organism evidence="9 10">
    <name type="scientific">Emticicia aquatilis</name>
    <dbReference type="NCBI Taxonomy" id="1537369"/>
    <lineage>
        <taxon>Bacteria</taxon>
        <taxon>Pseudomonadati</taxon>
        <taxon>Bacteroidota</taxon>
        <taxon>Cytophagia</taxon>
        <taxon>Cytophagales</taxon>
        <taxon>Leadbetterellaceae</taxon>
        <taxon>Emticicia</taxon>
    </lineage>
</organism>
<feature type="binding site" evidence="6">
    <location>
        <position position="229"/>
    </location>
    <ligand>
        <name>Mg(2+)</name>
        <dbReference type="ChEBI" id="CHEBI:18420"/>
    </ligand>
</feature>
<dbReference type="SUPFAM" id="SSF54826">
    <property type="entry name" value="Enolase N-terminal domain-like"/>
    <property type="match status" value="1"/>
</dbReference>
<feature type="active site" description="Proton acceptor; specific for (R)-substrate epimerization" evidence="5">
    <location>
        <position position="154"/>
    </location>
</feature>
<evidence type="ECO:0000256" key="2">
    <source>
        <dbReference type="ARBA" id="ARBA00022723"/>
    </source>
</evidence>
<dbReference type="SUPFAM" id="SSF51604">
    <property type="entry name" value="Enolase C-terminal domain-like"/>
    <property type="match status" value="1"/>
</dbReference>
<dbReference type="Gene3D" id="3.20.20.120">
    <property type="entry name" value="Enolase-like C-terminal domain"/>
    <property type="match status" value="1"/>
</dbReference>
<gene>
    <name evidence="9" type="primary">ykfB</name>
    <name evidence="9" type="ORF">GCM10011514_45910</name>
</gene>
<dbReference type="InterPro" id="IPR013342">
    <property type="entry name" value="Mandelate_racemase_C"/>
</dbReference>
<evidence type="ECO:0000259" key="8">
    <source>
        <dbReference type="SMART" id="SM00922"/>
    </source>
</evidence>
<dbReference type="PANTHER" id="PTHR48080:SF3">
    <property type="entry name" value="ENOLASE SUPERFAMILY MEMBER DDB_G0284701"/>
    <property type="match status" value="1"/>
</dbReference>
<dbReference type="Proteomes" id="UP000609064">
    <property type="component" value="Unassembled WGS sequence"/>
</dbReference>
<evidence type="ECO:0000256" key="5">
    <source>
        <dbReference type="PIRSR" id="PIRSR634603-1"/>
    </source>
</evidence>
<dbReference type="InterPro" id="IPR029065">
    <property type="entry name" value="Enolase_C-like"/>
</dbReference>
<evidence type="ECO:0000313" key="10">
    <source>
        <dbReference type="Proteomes" id="UP000609064"/>
    </source>
</evidence>
<evidence type="ECO:0000256" key="7">
    <source>
        <dbReference type="RuleBase" id="RU366006"/>
    </source>
</evidence>
<dbReference type="EMBL" id="BMKK01000012">
    <property type="protein sequence ID" value="GGD76811.1"/>
    <property type="molecule type" value="Genomic_DNA"/>
</dbReference>
<dbReference type="SFLD" id="SFLDG00180">
    <property type="entry name" value="muconate_cycloisomerase"/>
    <property type="match status" value="1"/>
</dbReference>
<proteinExistence type="inferred from homology"/>
<dbReference type="EC" id="5.1.1.-" evidence="7"/>
<dbReference type="RefSeq" id="WP_188769853.1">
    <property type="nucleotide sequence ID" value="NZ_BMKK01000012.1"/>
</dbReference>
<reference evidence="9" key="2">
    <citation type="submission" date="2020-09" db="EMBL/GenBank/DDBJ databases">
        <authorList>
            <person name="Sun Q."/>
            <person name="Zhou Y."/>
        </authorList>
    </citation>
    <scope>NUCLEOTIDE SEQUENCE</scope>
    <source>
        <strain evidence="9">CGMCC 1.15958</strain>
    </source>
</reference>
<dbReference type="GO" id="GO:0016855">
    <property type="term" value="F:racemase and epimerase activity, acting on amino acids and derivatives"/>
    <property type="evidence" value="ECO:0007669"/>
    <property type="project" value="UniProtKB-UniRule"/>
</dbReference>
<dbReference type="Pfam" id="PF02746">
    <property type="entry name" value="MR_MLE_N"/>
    <property type="match status" value="1"/>
</dbReference>
<dbReference type="Pfam" id="PF13378">
    <property type="entry name" value="MR_MLE_C"/>
    <property type="match status" value="1"/>
</dbReference>
<accession>A0A917DX10</accession>
<feature type="domain" description="Mandelate racemase/muconate lactonizing enzyme C-terminal" evidence="8">
    <location>
        <begin position="136"/>
        <end position="225"/>
    </location>
</feature>
<sequence length="342" mass="38030">MKLKFHILTLQMRHTFTIAHGSRDDIDAFIVELQDGDLSGYGEATPIPYYGVTAEGMRDKLAEYQSIIENYDLQSPEDFWAFMYPYLKDDSFAHCALDMAAWDLWGKKQGKPLYEIWGLDTKKAPYSNYTIGIDTIEKMVEKMQEFDFPIYKIKLGTDHDVEIVRELRKHTDALFRVDANCAWGVEETIENSKAFAELGVEFIEQPMQKDDYEPMLEVMAGSVLPLIADESCIVEADVKKCVGKFDGVNVKLAKCGGITPALRMIAEARSLGLQVMCGCMTETSIGISAIGQLAPLLDYVDMDGSILISNDPATGVYLDKGKPVYPKVNGTGAVLLNTPNAS</sequence>